<dbReference type="Pfam" id="PF00037">
    <property type="entry name" value="Fer4"/>
    <property type="match status" value="1"/>
</dbReference>
<evidence type="ECO:0000259" key="2">
    <source>
        <dbReference type="PROSITE" id="PS51379"/>
    </source>
</evidence>
<proteinExistence type="predicted"/>
<dbReference type="Gene3D" id="3.30.70.20">
    <property type="match status" value="1"/>
</dbReference>
<feature type="compositionally biased region" description="Polar residues" evidence="1">
    <location>
        <begin position="1"/>
        <end position="19"/>
    </location>
</feature>
<keyword evidence="4" id="KW-1185">Reference proteome</keyword>
<dbReference type="PROSITE" id="PS51379">
    <property type="entry name" value="4FE4S_FER_2"/>
    <property type="match status" value="1"/>
</dbReference>
<feature type="region of interest" description="Disordered" evidence="1">
    <location>
        <begin position="1"/>
        <end position="22"/>
    </location>
</feature>
<evidence type="ECO:0000313" key="4">
    <source>
        <dbReference type="Proteomes" id="UP001197974"/>
    </source>
</evidence>
<organism evidence="3 4">
    <name type="scientific">Bacillus carboniphilus</name>
    <dbReference type="NCBI Taxonomy" id="86663"/>
    <lineage>
        <taxon>Bacteria</taxon>
        <taxon>Bacillati</taxon>
        <taxon>Bacillota</taxon>
        <taxon>Bacilli</taxon>
        <taxon>Bacillales</taxon>
        <taxon>Bacillaceae</taxon>
        <taxon>Bacillus</taxon>
    </lineage>
</organism>
<dbReference type="RefSeq" id="WP_306019795.1">
    <property type="nucleotide sequence ID" value="NZ_CP129013.1"/>
</dbReference>
<accession>A0ABY9JTL9</accession>
<name>A0ABY9JTL9_9BACI</name>
<gene>
    <name evidence="3" type="ORF">LC087_00145</name>
</gene>
<reference evidence="3 4" key="1">
    <citation type="submission" date="2023-06" db="EMBL/GenBank/DDBJ databases">
        <title>Five Gram-positive bacteria isolated from mangrove sediments in Shenzhen, Guangdong, China.</title>
        <authorList>
            <person name="Yu S."/>
            <person name="Zheng W."/>
            <person name="Huang Y."/>
        </authorList>
    </citation>
    <scope>NUCLEOTIDE SEQUENCE [LARGE SCALE GENOMIC DNA]</scope>
    <source>
        <strain evidence="3 4">SaN35-3</strain>
    </source>
</reference>
<dbReference type="Proteomes" id="UP001197974">
    <property type="component" value="Chromosome"/>
</dbReference>
<evidence type="ECO:0000313" key="3">
    <source>
        <dbReference type="EMBL" id="WLR42702.1"/>
    </source>
</evidence>
<evidence type="ECO:0000256" key="1">
    <source>
        <dbReference type="SAM" id="MobiDB-lite"/>
    </source>
</evidence>
<dbReference type="EMBL" id="CP129013">
    <property type="protein sequence ID" value="WLR42702.1"/>
    <property type="molecule type" value="Genomic_DNA"/>
</dbReference>
<sequence>MIDFPRQTTAPETGMQSDQSFKDMRSTFTEEQVMKETERCLSCGAAVVDPYQCIGCGACVTKCRFDAVSLVRQYDAAGVELKEMKPTIKKYMVKRKVKIAAHNIPKSIKSVFKKEDEK</sequence>
<dbReference type="SUPFAM" id="SSF46548">
    <property type="entry name" value="alpha-helical ferredoxin"/>
    <property type="match status" value="1"/>
</dbReference>
<protein>
    <submittedName>
        <fullName evidence="3">4Fe-4S binding protein</fullName>
    </submittedName>
</protein>
<dbReference type="InterPro" id="IPR017896">
    <property type="entry name" value="4Fe4S_Fe-S-bd"/>
</dbReference>
<feature type="domain" description="4Fe-4S ferredoxin-type" evidence="2">
    <location>
        <begin position="44"/>
        <end position="73"/>
    </location>
</feature>